<name>A0ABR1N600_9PEZI</name>
<accession>A0ABR1N600</accession>
<keyword evidence="2" id="KW-1185">Reference proteome</keyword>
<dbReference type="Proteomes" id="UP001367316">
    <property type="component" value="Unassembled WGS sequence"/>
</dbReference>
<gene>
    <name evidence="1" type="ORF">JOL62DRAFT_174690</name>
</gene>
<evidence type="ECO:0000313" key="1">
    <source>
        <dbReference type="EMBL" id="KAK7609446.1"/>
    </source>
</evidence>
<reference evidence="1 2" key="1">
    <citation type="submission" date="2024-04" db="EMBL/GenBank/DDBJ databases">
        <title>Phyllosticta paracitricarpa is synonymous to the EU quarantine fungus P. citricarpa based on phylogenomic analyses.</title>
        <authorList>
            <consortium name="Lawrence Berkeley National Laboratory"/>
            <person name="Van ingen-buijs V.A."/>
            <person name="Van westerhoven A.C."/>
            <person name="Haridas S."/>
            <person name="Skiadas P."/>
            <person name="Martin F."/>
            <person name="Groenewald J.Z."/>
            <person name="Crous P.W."/>
            <person name="Seidl M.F."/>
        </authorList>
    </citation>
    <scope>NUCLEOTIDE SEQUENCE [LARGE SCALE GENOMIC DNA]</scope>
    <source>
        <strain evidence="1 2">CBS 141358</strain>
    </source>
</reference>
<evidence type="ECO:0000313" key="2">
    <source>
        <dbReference type="Proteomes" id="UP001367316"/>
    </source>
</evidence>
<organism evidence="1 2">
    <name type="scientific">Phyllosticta paracitricarpa</name>
    <dbReference type="NCBI Taxonomy" id="2016321"/>
    <lineage>
        <taxon>Eukaryota</taxon>
        <taxon>Fungi</taxon>
        <taxon>Dikarya</taxon>
        <taxon>Ascomycota</taxon>
        <taxon>Pezizomycotina</taxon>
        <taxon>Dothideomycetes</taxon>
        <taxon>Dothideomycetes incertae sedis</taxon>
        <taxon>Botryosphaeriales</taxon>
        <taxon>Phyllostictaceae</taxon>
        <taxon>Phyllosticta</taxon>
    </lineage>
</organism>
<dbReference type="EMBL" id="JBBPBF010000023">
    <property type="protein sequence ID" value="KAK7609446.1"/>
    <property type="molecule type" value="Genomic_DNA"/>
</dbReference>
<comment type="caution">
    <text evidence="1">The sequence shown here is derived from an EMBL/GenBank/DDBJ whole genome shotgun (WGS) entry which is preliminary data.</text>
</comment>
<protein>
    <submittedName>
        <fullName evidence="1">Uncharacterized protein</fullName>
    </submittedName>
</protein>
<proteinExistence type="predicted"/>
<sequence length="273" mass="29673">MTRYRLFGRGTGQGEGNLSWIRNNLSSAIQLLSMAQPAPFFFFFSSYLALPYLCLPRLLLHPSPPTHPHRIILLPWFRNLVAPRFHHSAVRAVADLTTPDDFSAQPGKALHAHSRELSTPSLPLQLIMSVASYPAALGVDGWQSPKTCNGCGALPVPGDESLECQNCTRANFYTERAKPPSPPPSVADSACSLCSKHLAQCDGDKPRCASTTAPPANYSYAADFDQALTVATTRLTRSTCAKATGMTSTRSFRPPWSLIATSSRACAAFTIFW</sequence>